<name>A0A4R5L290_9MICC</name>
<keyword evidence="4 7" id="KW-0812">Transmembrane</keyword>
<feature type="transmembrane region" description="Helical" evidence="7">
    <location>
        <begin position="301"/>
        <end position="325"/>
    </location>
</feature>
<accession>A0A4R5L290</accession>
<keyword evidence="5 7" id="KW-1133">Transmembrane helix</keyword>
<dbReference type="GO" id="GO:0005886">
    <property type="term" value="C:plasma membrane"/>
    <property type="evidence" value="ECO:0007669"/>
    <property type="project" value="UniProtKB-SubCell"/>
</dbReference>
<comment type="caution">
    <text evidence="9">The sequence shown here is derived from an EMBL/GenBank/DDBJ whole genome shotgun (WGS) entry which is preliminary data.</text>
</comment>
<reference evidence="9 10" key="1">
    <citation type="submission" date="2019-03" db="EMBL/GenBank/DDBJ databases">
        <title>Whole genome sequence of Arthrobacter sp JH1-1.</title>
        <authorList>
            <person name="Trinh H.N."/>
        </authorList>
    </citation>
    <scope>NUCLEOTIDE SEQUENCE [LARGE SCALE GENOMIC DNA]</scope>
    <source>
        <strain evidence="9 10">JH1-1</strain>
    </source>
</reference>
<keyword evidence="6 7" id="KW-0472">Membrane</keyword>
<protein>
    <submittedName>
        <fullName evidence="9">ABC transporter permease</fullName>
    </submittedName>
</protein>
<evidence type="ECO:0000256" key="7">
    <source>
        <dbReference type="RuleBase" id="RU363032"/>
    </source>
</evidence>
<evidence type="ECO:0000256" key="3">
    <source>
        <dbReference type="ARBA" id="ARBA00022475"/>
    </source>
</evidence>
<feature type="domain" description="ABC transmembrane type-1" evidence="8">
    <location>
        <begin position="95"/>
        <end position="326"/>
    </location>
</feature>
<dbReference type="InterPro" id="IPR035906">
    <property type="entry name" value="MetI-like_sf"/>
</dbReference>
<dbReference type="Gene3D" id="1.10.3720.10">
    <property type="entry name" value="MetI-like"/>
    <property type="match status" value="1"/>
</dbReference>
<feature type="transmembrane region" description="Helical" evidence="7">
    <location>
        <begin position="199"/>
        <end position="218"/>
    </location>
</feature>
<dbReference type="InterPro" id="IPR045621">
    <property type="entry name" value="BPD_transp_1_N"/>
</dbReference>
<dbReference type="PANTHER" id="PTHR43163:SF6">
    <property type="entry name" value="DIPEPTIDE TRANSPORT SYSTEM PERMEASE PROTEIN DPPB-RELATED"/>
    <property type="match status" value="1"/>
</dbReference>
<dbReference type="SUPFAM" id="SSF161098">
    <property type="entry name" value="MetI-like"/>
    <property type="match status" value="1"/>
</dbReference>
<feature type="transmembrane region" description="Helical" evidence="7">
    <location>
        <begin position="143"/>
        <end position="162"/>
    </location>
</feature>
<keyword evidence="2 7" id="KW-0813">Transport</keyword>
<feature type="transmembrane region" description="Helical" evidence="7">
    <location>
        <begin position="101"/>
        <end position="122"/>
    </location>
</feature>
<evidence type="ECO:0000256" key="2">
    <source>
        <dbReference type="ARBA" id="ARBA00022448"/>
    </source>
</evidence>
<dbReference type="EMBL" id="SMRU01000001">
    <property type="protein sequence ID" value="TDG01682.1"/>
    <property type="molecule type" value="Genomic_DNA"/>
</dbReference>
<keyword evidence="3" id="KW-1003">Cell membrane</keyword>
<dbReference type="Proteomes" id="UP000295511">
    <property type="component" value="Unassembled WGS sequence"/>
</dbReference>
<evidence type="ECO:0000256" key="4">
    <source>
        <dbReference type="ARBA" id="ARBA00022692"/>
    </source>
</evidence>
<dbReference type="PROSITE" id="PS50928">
    <property type="entry name" value="ABC_TM1"/>
    <property type="match status" value="1"/>
</dbReference>
<keyword evidence="10" id="KW-1185">Reference proteome</keyword>
<evidence type="ECO:0000259" key="8">
    <source>
        <dbReference type="PROSITE" id="PS50928"/>
    </source>
</evidence>
<evidence type="ECO:0000256" key="6">
    <source>
        <dbReference type="ARBA" id="ARBA00023136"/>
    </source>
</evidence>
<dbReference type="PANTHER" id="PTHR43163">
    <property type="entry name" value="DIPEPTIDE TRANSPORT SYSTEM PERMEASE PROTEIN DPPB-RELATED"/>
    <property type="match status" value="1"/>
</dbReference>
<evidence type="ECO:0000313" key="10">
    <source>
        <dbReference type="Proteomes" id="UP000295511"/>
    </source>
</evidence>
<evidence type="ECO:0000256" key="5">
    <source>
        <dbReference type="ARBA" id="ARBA00022989"/>
    </source>
</evidence>
<dbReference type="RefSeq" id="WP_133202352.1">
    <property type="nucleotide sequence ID" value="NZ_SMRU01000001.1"/>
</dbReference>
<sequence>MIRNILKRLGVALATVFGASVFAFVLLRKVPGDPARAIAGDGATDEAIAALRKSMGLDDNIFVQYGNYVGSLFRGDFGFSYSTGNSVGTLLAQRLPATLELGLLSVVFAIAGAVIASSIAVYSRRRWPDRFLRISSSLAMGSPPFWIALLALLVLSIQLGIFPGPEGRLSPGVLRPPNVTGMFTVDAVIAGQWGTFVNAAWHLILPAIVVALGPFAFLSRLYRNQLRGTLRETFVTVAQSHGLRRFPVYARHVAPHGLLSLLPAASLLFADLLAGSLLVEKVFGWPGIGSMTADAIIQKDFAVVQAVLLLAAILYVVVSLAADLIMTAADPRTRVGAR</sequence>
<comment type="similarity">
    <text evidence="7">Belongs to the binding-protein-dependent transport system permease family.</text>
</comment>
<evidence type="ECO:0000256" key="1">
    <source>
        <dbReference type="ARBA" id="ARBA00004651"/>
    </source>
</evidence>
<gene>
    <name evidence="9" type="ORF">E1809_00930</name>
</gene>
<evidence type="ECO:0000313" key="9">
    <source>
        <dbReference type="EMBL" id="TDG01682.1"/>
    </source>
</evidence>
<dbReference type="OrthoDB" id="3543764at2"/>
<dbReference type="Pfam" id="PF00528">
    <property type="entry name" value="BPD_transp_1"/>
    <property type="match status" value="1"/>
</dbReference>
<feature type="transmembrane region" description="Helical" evidence="7">
    <location>
        <begin position="258"/>
        <end position="279"/>
    </location>
</feature>
<dbReference type="GO" id="GO:0071916">
    <property type="term" value="F:dipeptide transmembrane transporter activity"/>
    <property type="evidence" value="ECO:0007669"/>
    <property type="project" value="TreeGrafter"/>
</dbReference>
<dbReference type="AlphaFoldDB" id="A0A4R5L290"/>
<organism evidence="9 10">
    <name type="scientific">Arthrobacter terricola</name>
    <dbReference type="NCBI Taxonomy" id="2547396"/>
    <lineage>
        <taxon>Bacteria</taxon>
        <taxon>Bacillati</taxon>
        <taxon>Actinomycetota</taxon>
        <taxon>Actinomycetes</taxon>
        <taxon>Micrococcales</taxon>
        <taxon>Micrococcaceae</taxon>
        <taxon>Arthrobacter</taxon>
    </lineage>
</organism>
<dbReference type="InterPro" id="IPR000515">
    <property type="entry name" value="MetI-like"/>
</dbReference>
<proteinExistence type="inferred from homology"/>
<dbReference type="Pfam" id="PF19300">
    <property type="entry name" value="BPD_transp_1_N"/>
    <property type="match status" value="1"/>
</dbReference>
<comment type="subcellular location">
    <subcellularLocation>
        <location evidence="1 7">Cell membrane</location>
        <topology evidence="1 7">Multi-pass membrane protein</topology>
    </subcellularLocation>
</comment>